<dbReference type="EMBL" id="MU827808">
    <property type="protein sequence ID" value="KAJ7325363.1"/>
    <property type="molecule type" value="Genomic_DNA"/>
</dbReference>
<proteinExistence type="predicted"/>
<reference evidence="2" key="1">
    <citation type="submission" date="2023-01" db="EMBL/GenBank/DDBJ databases">
        <title>Genome assembly of the deep-sea coral Lophelia pertusa.</title>
        <authorList>
            <person name="Herrera S."/>
            <person name="Cordes E."/>
        </authorList>
    </citation>
    <scope>NUCLEOTIDE SEQUENCE</scope>
    <source>
        <strain evidence="2">USNM1676648</strain>
        <tissue evidence="2">Polyp</tissue>
    </source>
</reference>
<evidence type="ECO:0000256" key="1">
    <source>
        <dbReference type="SAM" id="SignalP"/>
    </source>
</evidence>
<sequence length="100" mass="11211">MTKTRIISWQTLLVLLALGRRTLEQETGSRNSTCPKSCLCNFCPASQLTNLLTVHCGNINLDDFRDLEFQGKICSLDLSWNNVENITSVVFNNMSSAQNL</sequence>
<accession>A0A9W9Y8S5</accession>
<feature type="chain" id="PRO_5040969626" evidence="1">
    <location>
        <begin position="25"/>
        <end position="100"/>
    </location>
</feature>
<organism evidence="2 3">
    <name type="scientific">Desmophyllum pertusum</name>
    <dbReference type="NCBI Taxonomy" id="174260"/>
    <lineage>
        <taxon>Eukaryota</taxon>
        <taxon>Metazoa</taxon>
        <taxon>Cnidaria</taxon>
        <taxon>Anthozoa</taxon>
        <taxon>Hexacorallia</taxon>
        <taxon>Scleractinia</taxon>
        <taxon>Caryophylliina</taxon>
        <taxon>Caryophylliidae</taxon>
        <taxon>Desmophyllum</taxon>
    </lineage>
</organism>
<keyword evidence="3" id="KW-1185">Reference proteome</keyword>
<name>A0A9W9Y8S5_9CNID</name>
<dbReference type="Gene3D" id="3.80.10.10">
    <property type="entry name" value="Ribonuclease Inhibitor"/>
    <property type="match status" value="1"/>
</dbReference>
<dbReference type="AlphaFoldDB" id="A0A9W9Y8S5"/>
<keyword evidence="1" id="KW-0732">Signal</keyword>
<gene>
    <name evidence="2" type="ORF">OS493_029914</name>
</gene>
<evidence type="ECO:0000313" key="3">
    <source>
        <dbReference type="Proteomes" id="UP001163046"/>
    </source>
</evidence>
<protein>
    <submittedName>
        <fullName evidence="2">Uncharacterized protein</fullName>
    </submittedName>
</protein>
<evidence type="ECO:0000313" key="2">
    <source>
        <dbReference type="EMBL" id="KAJ7325363.1"/>
    </source>
</evidence>
<comment type="caution">
    <text evidence="2">The sequence shown here is derived from an EMBL/GenBank/DDBJ whole genome shotgun (WGS) entry which is preliminary data.</text>
</comment>
<dbReference type="InterPro" id="IPR032675">
    <property type="entry name" value="LRR_dom_sf"/>
</dbReference>
<dbReference type="Proteomes" id="UP001163046">
    <property type="component" value="Unassembled WGS sequence"/>
</dbReference>
<feature type="non-terminal residue" evidence="2">
    <location>
        <position position="100"/>
    </location>
</feature>
<feature type="signal peptide" evidence="1">
    <location>
        <begin position="1"/>
        <end position="24"/>
    </location>
</feature>